<reference evidence="1 2" key="1">
    <citation type="journal article" date="2018" name="Nat. Ecol. Evol.">
        <title>Shark genomes provide insights into elasmobranch evolution and the origin of vertebrates.</title>
        <authorList>
            <person name="Hara Y"/>
            <person name="Yamaguchi K"/>
            <person name="Onimaru K"/>
            <person name="Kadota M"/>
            <person name="Koyanagi M"/>
            <person name="Keeley SD"/>
            <person name="Tatsumi K"/>
            <person name="Tanaka K"/>
            <person name="Motone F"/>
            <person name="Kageyama Y"/>
            <person name="Nozu R"/>
            <person name="Adachi N"/>
            <person name="Nishimura O"/>
            <person name="Nakagawa R"/>
            <person name="Tanegashima C"/>
            <person name="Kiyatake I"/>
            <person name="Matsumoto R"/>
            <person name="Murakumo K"/>
            <person name="Nishida K"/>
            <person name="Terakita A"/>
            <person name="Kuratani S"/>
            <person name="Sato K"/>
            <person name="Hyodo S Kuraku.S."/>
        </authorList>
    </citation>
    <scope>NUCLEOTIDE SEQUENCE [LARGE SCALE GENOMIC DNA]</scope>
</reference>
<evidence type="ECO:0000313" key="2">
    <source>
        <dbReference type="Proteomes" id="UP000287033"/>
    </source>
</evidence>
<organism evidence="1 2">
    <name type="scientific">Chiloscyllium punctatum</name>
    <name type="common">Brownbanded bambooshark</name>
    <name type="synonym">Hemiscyllium punctatum</name>
    <dbReference type="NCBI Taxonomy" id="137246"/>
    <lineage>
        <taxon>Eukaryota</taxon>
        <taxon>Metazoa</taxon>
        <taxon>Chordata</taxon>
        <taxon>Craniata</taxon>
        <taxon>Vertebrata</taxon>
        <taxon>Chondrichthyes</taxon>
        <taxon>Elasmobranchii</taxon>
        <taxon>Galeomorphii</taxon>
        <taxon>Galeoidea</taxon>
        <taxon>Orectolobiformes</taxon>
        <taxon>Hemiscylliidae</taxon>
        <taxon>Chiloscyllium</taxon>
    </lineage>
</organism>
<dbReference type="Proteomes" id="UP000287033">
    <property type="component" value="Unassembled WGS sequence"/>
</dbReference>
<name>A0A401RKZ7_CHIPU</name>
<gene>
    <name evidence="1" type="ORF">chiPu_0020895</name>
</gene>
<comment type="caution">
    <text evidence="1">The sequence shown here is derived from an EMBL/GenBank/DDBJ whole genome shotgun (WGS) entry which is preliminary data.</text>
</comment>
<protein>
    <submittedName>
        <fullName evidence="1">Uncharacterized protein</fullName>
    </submittedName>
</protein>
<sequence length="159" mass="17938">MGRITGSGWGQRTLPVGQGGDVFTSCCLVKKMVMISQAIARVIEWRRDHKLLLGEQAEEDFKGVSLDISRMIGSHFIPREFQLDCLHEPLRWKQNGNGFSGCCSGNRWLVGAQALARRTRLRMHSQTIPRETEYCWIHRQSPAVLSGAGCKGCHEENRL</sequence>
<evidence type="ECO:0000313" key="1">
    <source>
        <dbReference type="EMBL" id="GCC18799.1"/>
    </source>
</evidence>
<keyword evidence="2" id="KW-1185">Reference proteome</keyword>
<dbReference type="AlphaFoldDB" id="A0A401RKZ7"/>
<accession>A0A401RKZ7</accession>
<dbReference type="EMBL" id="BEZZ01003070">
    <property type="protein sequence ID" value="GCC18799.1"/>
    <property type="molecule type" value="Genomic_DNA"/>
</dbReference>
<proteinExistence type="predicted"/>